<protein>
    <submittedName>
        <fullName evidence="1">Uncharacterized protein</fullName>
    </submittedName>
</protein>
<keyword evidence="2" id="KW-1185">Reference proteome</keyword>
<reference evidence="1" key="1">
    <citation type="submission" date="2018-11" db="EMBL/GenBank/DDBJ databases">
        <authorList>
            <consortium name="Pathogen Informatics"/>
        </authorList>
    </citation>
    <scope>NUCLEOTIDE SEQUENCE</scope>
</reference>
<gene>
    <name evidence="1" type="ORF">PXEA_LOCUS22453</name>
</gene>
<accession>A0A3S5CKN3</accession>
<comment type="caution">
    <text evidence="1">The sequence shown here is derived from an EMBL/GenBank/DDBJ whole genome shotgun (WGS) entry which is preliminary data.</text>
</comment>
<evidence type="ECO:0000313" key="2">
    <source>
        <dbReference type="Proteomes" id="UP000784294"/>
    </source>
</evidence>
<dbReference type="Proteomes" id="UP000784294">
    <property type="component" value="Unassembled WGS sequence"/>
</dbReference>
<name>A0A3S5CKN3_9PLAT</name>
<organism evidence="1 2">
    <name type="scientific">Protopolystoma xenopodis</name>
    <dbReference type="NCBI Taxonomy" id="117903"/>
    <lineage>
        <taxon>Eukaryota</taxon>
        <taxon>Metazoa</taxon>
        <taxon>Spiralia</taxon>
        <taxon>Lophotrochozoa</taxon>
        <taxon>Platyhelminthes</taxon>
        <taxon>Monogenea</taxon>
        <taxon>Polyopisthocotylea</taxon>
        <taxon>Polystomatidea</taxon>
        <taxon>Polystomatidae</taxon>
        <taxon>Protopolystoma</taxon>
    </lineage>
</organism>
<proteinExistence type="predicted"/>
<dbReference type="AlphaFoldDB" id="A0A3S5CKN3"/>
<dbReference type="EMBL" id="CAAALY010099593">
    <property type="protein sequence ID" value="VEL29013.1"/>
    <property type="molecule type" value="Genomic_DNA"/>
</dbReference>
<sequence length="177" mass="19458">MKLSTIAPSLEPYIANKSYWSQDFLKILDDITDADRHLGYLPSKDGVTPQSSSFDPEGQGLLHGAIAKSSSTVGLFSYYPEESREESLQPSQLSYGSIATAGNELKNDVTSISTTSIGKLPRLVYNNEELAEDDEDGSELNDELLRAFLIYFDGLSHADVNMSDERPHATAGIHIVW</sequence>
<evidence type="ECO:0000313" key="1">
    <source>
        <dbReference type="EMBL" id="VEL29013.1"/>
    </source>
</evidence>